<organism evidence="2 3">
    <name type="scientific">Mycobacterium phage MalagasyRose</name>
    <dbReference type="NCBI Taxonomy" id="2599870"/>
    <lineage>
        <taxon>Viruses</taxon>
        <taxon>Duplodnaviria</taxon>
        <taxon>Heunggongvirae</taxon>
        <taxon>Uroviricota</taxon>
        <taxon>Caudoviricetes</taxon>
        <taxon>Malagasyrosevirus</taxon>
        <taxon>Malagasyrosevirus malagasyrose</taxon>
    </lineage>
</organism>
<accession>A0A5J6TF12</accession>
<dbReference type="Proteomes" id="UP000326279">
    <property type="component" value="Segment"/>
</dbReference>
<feature type="transmembrane region" description="Helical" evidence="1">
    <location>
        <begin position="77"/>
        <end position="101"/>
    </location>
</feature>
<protein>
    <submittedName>
        <fullName evidence="2">Helix-turn-helix DNA binding domain protein</fullName>
    </submittedName>
</protein>
<dbReference type="KEGG" id="vg:80019549"/>
<gene>
    <name evidence="2" type="primary">76</name>
    <name evidence="2" type="ORF">PBI_MALAGASYROSE_76</name>
</gene>
<dbReference type="RefSeq" id="YP_010754948.1">
    <property type="nucleotide sequence ID" value="NC_073465.1"/>
</dbReference>
<feature type="transmembrane region" description="Helical" evidence="1">
    <location>
        <begin position="121"/>
        <end position="140"/>
    </location>
</feature>
<keyword evidence="1" id="KW-0472">Membrane</keyword>
<evidence type="ECO:0000313" key="3">
    <source>
        <dbReference type="Proteomes" id="UP000326279"/>
    </source>
</evidence>
<dbReference type="Pfam" id="PF10935">
    <property type="entry name" value="DUF2637"/>
    <property type="match status" value="1"/>
</dbReference>
<dbReference type="InterPro" id="IPR021235">
    <property type="entry name" value="DUF2637"/>
</dbReference>
<keyword evidence="1" id="KW-0812">Transmembrane</keyword>
<reference evidence="2 3" key="1">
    <citation type="submission" date="2019-07" db="EMBL/GenBank/DDBJ databases">
        <authorList>
            <person name="Garlena R.A."/>
            <person name="Russell D.A."/>
            <person name="Pope W.H."/>
            <person name="Jacobs-Sera D."/>
            <person name="Hatfull G.F."/>
        </authorList>
    </citation>
    <scope>NUCLEOTIDE SEQUENCE [LARGE SCALE GENOMIC DNA]</scope>
</reference>
<name>A0A5J6TF12_9CAUD</name>
<feature type="transmembrane region" description="Helical" evidence="1">
    <location>
        <begin position="20"/>
        <end position="38"/>
    </location>
</feature>
<dbReference type="GeneID" id="80019549"/>
<evidence type="ECO:0000313" key="2">
    <source>
        <dbReference type="EMBL" id="QFG08924.1"/>
    </source>
</evidence>
<keyword evidence="3" id="KW-1185">Reference proteome</keyword>
<feature type="transmembrane region" description="Helical" evidence="1">
    <location>
        <begin position="44"/>
        <end position="65"/>
    </location>
</feature>
<evidence type="ECO:0000256" key="1">
    <source>
        <dbReference type="SAM" id="Phobius"/>
    </source>
</evidence>
<keyword evidence="1" id="KW-1133">Transmembrane helix</keyword>
<proteinExistence type="predicted"/>
<dbReference type="EMBL" id="MN234170">
    <property type="protein sequence ID" value="QFG08924.1"/>
    <property type="molecule type" value="Genomic_DNA"/>
</dbReference>
<sequence length="298" mass="31865">MSRHAQRDPVDAALRFFRGWLIASMAVSILGNVAHALLSPSVQSWLIAAVAAAYPPIVQFGMTHGSHMLVQARITGAAYKFTLTVAVLLVGLGFVLCYTSLRELMLVWAGMSRFMATLWPLTVDLGIIGSTVAMLVLINAQREALAAAKDEPAPPCFDPEVFGPRHHVEAPAVAPRPSGEAVRLSEVTDALQWCGVVPTDSVGGNFPEFPESSPDPVEAWHAFRPAAGAMVDGGVTKRVDRDKLARVLHALADGVAPSTAARNLRVGYSTVQRVVDHLSGKVLEPEVDEVEGDEYVGV</sequence>